<feature type="non-terminal residue" evidence="1">
    <location>
        <position position="1"/>
    </location>
</feature>
<proteinExistence type="predicted"/>
<gene>
    <name evidence="1" type="ORF">RFULGI_LOCUS10460</name>
</gene>
<keyword evidence="2" id="KW-1185">Reference proteome</keyword>
<sequence length="57" mass="6377">LKLLPFATTQERQETEAQVHAELLSFENQMNISSSAEIKKSIVTISEDPQDSLSTEL</sequence>
<evidence type="ECO:0000313" key="1">
    <source>
        <dbReference type="EMBL" id="CAG8702331.1"/>
    </source>
</evidence>
<dbReference type="EMBL" id="CAJVPZ010020724">
    <property type="protein sequence ID" value="CAG8702331.1"/>
    <property type="molecule type" value="Genomic_DNA"/>
</dbReference>
<comment type="caution">
    <text evidence="1">The sequence shown here is derived from an EMBL/GenBank/DDBJ whole genome shotgun (WGS) entry which is preliminary data.</text>
</comment>
<name>A0A9N9N4X5_9GLOM</name>
<dbReference type="Proteomes" id="UP000789396">
    <property type="component" value="Unassembled WGS sequence"/>
</dbReference>
<organism evidence="1 2">
    <name type="scientific">Racocetra fulgida</name>
    <dbReference type="NCBI Taxonomy" id="60492"/>
    <lineage>
        <taxon>Eukaryota</taxon>
        <taxon>Fungi</taxon>
        <taxon>Fungi incertae sedis</taxon>
        <taxon>Mucoromycota</taxon>
        <taxon>Glomeromycotina</taxon>
        <taxon>Glomeromycetes</taxon>
        <taxon>Diversisporales</taxon>
        <taxon>Gigasporaceae</taxon>
        <taxon>Racocetra</taxon>
    </lineage>
</organism>
<reference evidence="1" key="1">
    <citation type="submission" date="2021-06" db="EMBL/GenBank/DDBJ databases">
        <authorList>
            <person name="Kallberg Y."/>
            <person name="Tangrot J."/>
            <person name="Rosling A."/>
        </authorList>
    </citation>
    <scope>NUCLEOTIDE SEQUENCE</scope>
    <source>
        <strain evidence="1">IN212</strain>
    </source>
</reference>
<protein>
    <submittedName>
        <fullName evidence="1">15822_t:CDS:1</fullName>
    </submittedName>
</protein>
<dbReference type="AlphaFoldDB" id="A0A9N9N4X5"/>
<dbReference type="OrthoDB" id="2484610at2759"/>
<evidence type="ECO:0000313" key="2">
    <source>
        <dbReference type="Proteomes" id="UP000789396"/>
    </source>
</evidence>
<accession>A0A9N9N4X5</accession>